<evidence type="ECO:0000313" key="1">
    <source>
        <dbReference type="EMBL" id="GFY74159.1"/>
    </source>
</evidence>
<protein>
    <submittedName>
        <fullName evidence="1">Uncharacterized protein</fullName>
    </submittedName>
</protein>
<proteinExistence type="predicted"/>
<accession>A0A8X6YR22</accession>
<evidence type="ECO:0000313" key="2">
    <source>
        <dbReference type="Proteomes" id="UP000886998"/>
    </source>
</evidence>
<dbReference type="AlphaFoldDB" id="A0A8X6YR22"/>
<sequence length="143" mass="16192">MTFSCNCPFTTYISVFPLLKVKSIEGIKTSFLRTNSLEPLTITFPESSLQLFNTGIFLIEYAGSLQSFMTHRHKGLKTISSEVTSTSSRVSSDRPQSIRALEAFKKFHPKIISWLQSGKTMNSNGRIRPLIPIWRVHFPFGCT</sequence>
<gene>
    <name evidence="1" type="ORF">TNIN_60691</name>
</gene>
<name>A0A8X6YR22_9ARAC</name>
<comment type="caution">
    <text evidence="1">The sequence shown here is derived from an EMBL/GenBank/DDBJ whole genome shotgun (WGS) entry which is preliminary data.</text>
</comment>
<reference evidence="1" key="1">
    <citation type="submission" date="2020-08" db="EMBL/GenBank/DDBJ databases">
        <title>Multicomponent nature underlies the extraordinary mechanical properties of spider dragline silk.</title>
        <authorList>
            <person name="Kono N."/>
            <person name="Nakamura H."/>
            <person name="Mori M."/>
            <person name="Yoshida Y."/>
            <person name="Ohtoshi R."/>
            <person name="Malay A.D."/>
            <person name="Moran D.A.P."/>
            <person name="Tomita M."/>
            <person name="Numata K."/>
            <person name="Arakawa K."/>
        </authorList>
    </citation>
    <scope>NUCLEOTIDE SEQUENCE</scope>
</reference>
<dbReference type="Proteomes" id="UP000886998">
    <property type="component" value="Unassembled WGS sequence"/>
</dbReference>
<organism evidence="1 2">
    <name type="scientific">Trichonephila inaurata madagascariensis</name>
    <dbReference type="NCBI Taxonomy" id="2747483"/>
    <lineage>
        <taxon>Eukaryota</taxon>
        <taxon>Metazoa</taxon>
        <taxon>Ecdysozoa</taxon>
        <taxon>Arthropoda</taxon>
        <taxon>Chelicerata</taxon>
        <taxon>Arachnida</taxon>
        <taxon>Araneae</taxon>
        <taxon>Araneomorphae</taxon>
        <taxon>Entelegynae</taxon>
        <taxon>Araneoidea</taxon>
        <taxon>Nephilidae</taxon>
        <taxon>Trichonephila</taxon>
        <taxon>Trichonephila inaurata</taxon>
    </lineage>
</organism>
<dbReference type="EMBL" id="BMAV01020579">
    <property type="protein sequence ID" value="GFY74159.1"/>
    <property type="molecule type" value="Genomic_DNA"/>
</dbReference>
<keyword evidence="2" id="KW-1185">Reference proteome</keyword>